<reference evidence="1 2" key="1">
    <citation type="journal article" date="2018" name="Sci. Rep.">
        <title>Genomic signatures of local adaptation to the degree of environmental predictability in rotifers.</title>
        <authorList>
            <person name="Franch-Gras L."/>
            <person name="Hahn C."/>
            <person name="Garcia-Roger E.M."/>
            <person name="Carmona M.J."/>
            <person name="Serra M."/>
            <person name="Gomez A."/>
        </authorList>
    </citation>
    <scope>NUCLEOTIDE SEQUENCE [LARGE SCALE GENOMIC DNA]</scope>
    <source>
        <strain evidence="1">HYR1</strain>
    </source>
</reference>
<accession>A0A3M7RS84</accession>
<keyword evidence="2" id="KW-1185">Reference proteome</keyword>
<dbReference type="EMBL" id="REGN01002783">
    <property type="protein sequence ID" value="RNA26178.1"/>
    <property type="molecule type" value="Genomic_DNA"/>
</dbReference>
<name>A0A3M7RS84_BRAPC</name>
<dbReference type="Proteomes" id="UP000276133">
    <property type="component" value="Unassembled WGS sequence"/>
</dbReference>
<protein>
    <submittedName>
        <fullName evidence="1">Uncharacterized protein</fullName>
    </submittedName>
</protein>
<comment type="caution">
    <text evidence="1">The sequence shown here is derived from an EMBL/GenBank/DDBJ whole genome shotgun (WGS) entry which is preliminary data.</text>
</comment>
<sequence length="118" mass="13857">MNFLYNPDQDLFNSKGSDERQLTLTFVKLDPFYLKNLASVILYSTYLLSANSFGRREIFVSVTTWHIKEKALTWILKYLNKIEYQNLMEGIGRTSNWIKRLSISYLCLQISMMSPIKS</sequence>
<proteinExistence type="predicted"/>
<gene>
    <name evidence="1" type="ORF">BpHYR1_025250</name>
</gene>
<evidence type="ECO:0000313" key="1">
    <source>
        <dbReference type="EMBL" id="RNA26178.1"/>
    </source>
</evidence>
<evidence type="ECO:0000313" key="2">
    <source>
        <dbReference type="Proteomes" id="UP000276133"/>
    </source>
</evidence>
<organism evidence="1 2">
    <name type="scientific">Brachionus plicatilis</name>
    <name type="common">Marine rotifer</name>
    <name type="synonym">Brachionus muelleri</name>
    <dbReference type="NCBI Taxonomy" id="10195"/>
    <lineage>
        <taxon>Eukaryota</taxon>
        <taxon>Metazoa</taxon>
        <taxon>Spiralia</taxon>
        <taxon>Gnathifera</taxon>
        <taxon>Rotifera</taxon>
        <taxon>Eurotatoria</taxon>
        <taxon>Monogononta</taxon>
        <taxon>Pseudotrocha</taxon>
        <taxon>Ploima</taxon>
        <taxon>Brachionidae</taxon>
        <taxon>Brachionus</taxon>
    </lineage>
</organism>
<dbReference type="AlphaFoldDB" id="A0A3M7RS84"/>